<dbReference type="PROSITE" id="PS50011">
    <property type="entry name" value="PROTEIN_KINASE_DOM"/>
    <property type="match status" value="1"/>
</dbReference>
<dbReference type="InterPro" id="IPR008271">
    <property type="entry name" value="Ser/Thr_kinase_AS"/>
</dbReference>
<dbReference type="GO" id="GO:0033612">
    <property type="term" value="F:receptor serine/threonine kinase binding"/>
    <property type="evidence" value="ECO:0007669"/>
    <property type="project" value="TreeGrafter"/>
</dbReference>
<dbReference type="GO" id="GO:0005524">
    <property type="term" value="F:ATP binding"/>
    <property type="evidence" value="ECO:0007669"/>
    <property type="project" value="UniProtKB-UniRule"/>
</dbReference>
<evidence type="ECO:0000256" key="1">
    <source>
        <dbReference type="ARBA" id="ARBA00004191"/>
    </source>
</evidence>
<evidence type="ECO:0000256" key="21">
    <source>
        <dbReference type="SAM" id="MobiDB-lite"/>
    </source>
</evidence>
<feature type="compositionally biased region" description="Basic and acidic residues" evidence="21">
    <location>
        <begin position="1217"/>
        <end position="1227"/>
    </location>
</feature>
<evidence type="ECO:0000256" key="15">
    <source>
        <dbReference type="ARBA" id="ARBA00023136"/>
    </source>
</evidence>
<dbReference type="FunFam" id="1.10.510.10:FF:001023">
    <property type="entry name" value="Os07g0541700 protein"/>
    <property type="match status" value="1"/>
</dbReference>
<organism evidence="24 25">
    <name type="scientific">Cannabis sativa</name>
    <name type="common">Hemp</name>
    <name type="synonym">Marijuana</name>
    <dbReference type="NCBI Taxonomy" id="3483"/>
    <lineage>
        <taxon>Eukaryota</taxon>
        <taxon>Viridiplantae</taxon>
        <taxon>Streptophyta</taxon>
        <taxon>Embryophyta</taxon>
        <taxon>Tracheophyta</taxon>
        <taxon>Spermatophyta</taxon>
        <taxon>Magnoliopsida</taxon>
        <taxon>eudicotyledons</taxon>
        <taxon>Gunneridae</taxon>
        <taxon>Pentapetalae</taxon>
        <taxon>rosids</taxon>
        <taxon>fabids</taxon>
        <taxon>Rosales</taxon>
        <taxon>Cannabaceae</taxon>
        <taxon>Cannabis</taxon>
    </lineage>
</organism>
<evidence type="ECO:0000256" key="11">
    <source>
        <dbReference type="ARBA" id="ARBA00022741"/>
    </source>
</evidence>
<evidence type="ECO:0000256" key="17">
    <source>
        <dbReference type="ARBA" id="ARBA00038043"/>
    </source>
</evidence>
<dbReference type="GO" id="GO:0016020">
    <property type="term" value="C:membrane"/>
    <property type="evidence" value="ECO:0007669"/>
    <property type="project" value="UniProtKB-SubCell"/>
</dbReference>
<dbReference type="InterPro" id="IPR032675">
    <property type="entry name" value="LRR_dom_sf"/>
</dbReference>
<dbReference type="PROSITE" id="PS00107">
    <property type="entry name" value="PROTEIN_KINASE_ATP"/>
    <property type="match status" value="1"/>
</dbReference>
<keyword evidence="11 20" id="KW-0547">Nucleotide-binding</keyword>
<evidence type="ECO:0000256" key="10">
    <source>
        <dbReference type="ARBA" id="ARBA00022737"/>
    </source>
</evidence>
<keyword evidence="12" id="KW-0418">Kinase</keyword>
<evidence type="ECO:0000256" key="2">
    <source>
        <dbReference type="ARBA" id="ARBA00004370"/>
    </source>
</evidence>
<keyword evidence="14" id="KW-1133">Transmembrane helix</keyword>
<keyword evidence="25" id="KW-1185">Reference proteome</keyword>
<dbReference type="Proteomes" id="UP000596661">
    <property type="component" value="Chromosome 7"/>
</dbReference>
<dbReference type="SUPFAM" id="SSF56112">
    <property type="entry name" value="Protein kinase-like (PK-like)"/>
    <property type="match status" value="1"/>
</dbReference>
<comment type="subcellular location">
    <subcellularLocation>
        <location evidence="2">Membrane</location>
    </subcellularLocation>
    <subcellularLocation>
        <location evidence="1">Secreted</location>
        <location evidence="1">Cell wall</location>
    </subcellularLocation>
</comment>
<protein>
    <recommendedName>
        <fullName evidence="3">non-specific serine/threonine protein kinase</fullName>
        <ecNumber evidence="3">2.7.11.1</ecNumber>
    </recommendedName>
</protein>
<keyword evidence="6" id="KW-0433">Leucine-rich repeat</keyword>
<comment type="similarity">
    <text evidence="17">Belongs to the polygalacturonase-inhibiting protein family.</text>
</comment>
<feature type="signal peptide" evidence="22">
    <location>
        <begin position="1"/>
        <end position="27"/>
    </location>
</feature>
<keyword evidence="7" id="KW-0808">Transferase</keyword>
<dbReference type="PROSITE" id="PS00108">
    <property type="entry name" value="PROTEIN_KINASE_ST"/>
    <property type="match status" value="1"/>
</dbReference>
<dbReference type="PANTHER" id="PTHR48056">
    <property type="entry name" value="LRR RECEPTOR-LIKE SERINE/THREONINE-PROTEIN KINASE-RELATED"/>
    <property type="match status" value="1"/>
</dbReference>
<feature type="binding site" evidence="20">
    <location>
        <position position="780"/>
    </location>
    <ligand>
        <name>ATP</name>
        <dbReference type="ChEBI" id="CHEBI:30616"/>
    </ligand>
</feature>
<keyword evidence="16" id="KW-0325">Glycoprotein</keyword>
<evidence type="ECO:0000256" key="12">
    <source>
        <dbReference type="ARBA" id="ARBA00022777"/>
    </source>
</evidence>
<dbReference type="FunFam" id="3.80.10.10:FF:000400">
    <property type="entry name" value="Nuclear pore complex protein NUP107"/>
    <property type="match status" value="1"/>
</dbReference>
<evidence type="ECO:0000256" key="9">
    <source>
        <dbReference type="ARBA" id="ARBA00022729"/>
    </source>
</evidence>
<dbReference type="PRINTS" id="PR00019">
    <property type="entry name" value="LEURICHRPT"/>
</dbReference>
<evidence type="ECO:0000256" key="16">
    <source>
        <dbReference type="ARBA" id="ARBA00023180"/>
    </source>
</evidence>
<dbReference type="InterPro" id="IPR050647">
    <property type="entry name" value="Plant_LRR-RLKs"/>
</dbReference>
<name>A0A803Q411_CANSA</name>
<evidence type="ECO:0000256" key="5">
    <source>
        <dbReference type="ARBA" id="ARBA00022527"/>
    </source>
</evidence>
<dbReference type="InterPro" id="IPR011009">
    <property type="entry name" value="Kinase-like_dom_sf"/>
</dbReference>
<feature type="chain" id="PRO_5031434003" description="non-specific serine/threonine protein kinase" evidence="22">
    <location>
        <begin position="28"/>
        <end position="1517"/>
    </location>
</feature>
<dbReference type="Gene3D" id="3.80.10.10">
    <property type="entry name" value="Ribonuclease Inhibitor"/>
    <property type="match status" value="5"/>
</dbReference>
<evidence type="ECO:0000256" key="13">
    <source>
        <dbReference type="ARBA" id="ARBA00022840"/>
    </source>
</evidence>
<feature type="domain" description="Protein kinase" evidence="23">
    <location>
        <begin position="751"/>
        <end position="1025"/>
    </location>
</feature>
<dbReference type="Gene3D" id="3.30.200.20">
    <property type="entry name" value="Phosphorylase Kinase, domain 1"/>
    <property type="match status" value="1"/>
</dbReference>
<dbReference type="SMART" id="SM00220">
    <property type="entry name" value="S_TKc"/>
    <property type="match status" value="1"/>
</dbReference>
<feature type="region of interest" description="Disordered" evidence="21">
    <location>
        <begin position="1199"/>
        <end position="1251"/>
    </location>
</feature>
<sequence length="1517" mass="164716">MSSMPNSRQNFFFFFLTLLLHSPFTTSIAVTNNEASLLFSWLQSSSSFSSFFNWNIHDQTPCNWTAITCSSQGLVTEININSVPLHLPLLSNLSSFKSLQRLVISDANITGMLPEDIGDCTELKVIDFSSNSLVGSIPRSLGKLRYLEDLILDSNQLTGKIPVEIGDCFGLKNLLLFDNRLSGTIPTQLGKLTGLEVIRVGGNEDIIGKIPDELGNCGNLTVLGLADTKISGTLPVSLGRLKKLQTLSIYTTMISGEIPPEIGNCSELNNLVGAIPEEIGNCISLTNIDLSLNSISGTIPLSLGKLSELVEFMISNNNISGSIPLNLFNATKLEQLQLDTNQISGLIPPEIGKLSKLNVYFAWQNQLEGSIPSSLASCTSLQALDLSHNFLTGTIPPGLFQLRNLTKFLLIDNDISGSIPPDIGNCSSLVRLRLGNNRISGGIPATIGGLKSLNFLDLSANRLSGLVPDEIGSCTELQMIDLSSNTLEGPLPHTLSSLSGLQVLDCSSNRFSGQIPASFGRLVSLNKLILSKNSFSGTIPLSLGLCLSLQLLDLSSNELTGSIPIELGRIEALEIALNLSWNGLSGPIPSQISALTKLSILDLSHNKLEGDLNPLGGLDNLVSLNVSHNNFTGYLPDNKLFRQLSPSDLEGNKGLCSSISIRESCFLTDVGKAGMAKTENEVQRSRRLKLALALLITLTIAMVVMGVIAMIRARKTLRDGDDDSELGDSWPWQFTPFQKLHFSVDEILKCLVDTNVIGKGCSGVVYKADMQNGDVIAVKKLWPAAAATTRGFVDEKSGVRDSFSAEVKTLGSIRHKNIVRFLGCCWNRNTRLLMYDYMPNGSLGSILHERTGSNGLEWELRYQILLGAAQGLAYLHHDCVPPIVHRDIKANNILIGLEFEPYIADFGLAKLVDDGDFARSSNTVAGSYGYIAPGNYGVVVLEVLTGKQPIDPTIPDGLHVVDWVRQKRGGIEVLDESLLSRSESEIEEMMQALGIALLCVNSTPDERPTMKDVSAMLKEIKHEREEYAKATETDVDGTVVPKYGGWLKDDDPVPNGFQAYKMRQVRVNMAEELDTETRPLAQGGEALAEGERQPEVVEARVRYASHTEVVMLYDCGTGKTAYRIHRRIGIGGRFIRSSGVEVMNEVACDGPHFEPSLKVVNAELGRSINGSHVIENDGIGPNITATGLSHIEHLQTSSLGPSSLLGSTQSITEADTGSERLDGDIDLKKRKCGDQGSSSSHLGEKSEYGGERLEGKGKEVIQEFQAASVGGSFVLGSGVRSPIPSGTNQRRRVSIKNKARAFGKGKEVGDVGDSRGNEEVWKRCGLWDAIQRARVSDVLTGFQQLHKVSSTSSFEFMVVVSWHLWSVRNKYIHGGCLPKPADMLEWCGKYIQEFQHGSGGRPVREQREEQRWEPSGVGRFSVNVDAGFSTGRGYRGSGSRWCGGGSLCFGCCAARLKWVKPNRADSQRLGGFRSISEPGPFSVVELSLLLLVCINQRETCLLELGFSIGPNADLGHC</sequence>
<proteinExistence type="inferred from homology"/>
<evidence type="ECO:0000256" key="19">
    <source>
        <dbReference type="ARBA" id="ARBA00048679"/>
    </source>
</evidence>
<evidence type="ECO:0000313" key="25">
    <source>
        <dbReference type="Proteomes" id="UP000596661"/>
    </source>
</evidence>
<dbReference type="Pfam" id="PF00560">
    <property type="entry name" value="LRR_1"/>
    <property type="match status" value="6"/>
</dbReference>
<dbReference type="InterPro" id="IPR017441">
    <property type="entry name" value="Protein_kinase_ATP_BS"/>
</dbReference>
<dbReference type="FunFam" id="3.80.10.10:FF:000729">
    <property type="entry name" value="Probable LRR receptor-like serine/threonine-protein kinase At1g34110"/>
    <property type="match status" value="1"/>
</dbReference>
<dbReference type="PROSITE" id="PS51450">
    <property type="entry name" value="LRR"/>
    <property type="match status" value="1"/>
</dbReference>
<evidence type="ECO:0000256" key="6">
    <source>
        <dbReference type="ARBA" id="ARBA00022614"/>
    </source>
</evidence>
<evidence type="ECO:0000256" key="22">
    <source>
        <dbReference type="SAM" id="SignalP"/>
    </source>
</evidence>
<accession>A0A803Q411</accession>
<keyword evidence="15" id="KW-0472">Membrane</keyword>
<dbReference type="FunFam" id="3.80.10.10:FF:000383">
    <property type="entry name" value="Leucine-rich repeat receptor protein kinase EMS1"/>
    <property type="match status" value="1"/>
</dbReference>
<evidence type="ECO:0000259" key="23">
    <source>
        <dbReference type="PROSITE" id="PS50011"/>
    </source>
</evidence>
<evidence type="ECO:0000256" key="4">
    <source>
        <dbReference type="ARBA" id="ARBA00022512"/>
    </source>
</evidence>
<evidence type="ECO:0000256" key="20">
    <source>
        <dbReference type="PROSITE-ProRule" id="PRU10141"/>
    </source>
</evidence>
<evidence type="ECO:0000256" key="7">
    <source>
        <dbReference type="ARBA" id="ARBA00022679"/>
    </source>
</evidence>
<dbReference type="FunFam" id="3.30.200.20:FF:000517">
    <property type="entry name" value="probable LRR receptor-like serine/threonine-protein kinase At1g34110"/>
    <property type="match status" value="1"/>
</dbReference>
<evidence type="ECO:0000313" key="24">
    <source>
        <dbReference type="EnsemblPlants" id="cds.evm.model.07.183"/>
    </source>
</evidence>
<feature type="compositionally biased region" description="Low complexity" evidence="21">
    <location>
        <begin position="1199"/>
        <end position="1210"/>
    </location>
</feature>
<dbReference type="GO" id="GO:0004674">
    <property type="term" value="F:protein serine/threonine kinase activity"/>
    <property type="evidence" value="ECO:0007669"/>
    <property type="project" value="UniProtKB-KW"/>
</dbReference>
<dbReference type="Gramene" id="evm.model.07.183">
    <property type="protein sequence ID" value="cds.evm.model.07.183"/>
    <property type="gene ID" value="evm.TU.07.183"/>
</dbReference>
<evidence type="ECO:0000256" key="3">
    <source>
        <dbReference type="ARBA" id="ARBA00012513"/>
    </source>
</evidence>
<reference evidence="24" key="1">
    <citation type="submission" date="2018-11" db="EMBL/GenBank/DDBJ databases">
        <authorList>
            <person name="Grassa J C."/>
        </authorList>
    </citation>
    <scope>NUCLEOTIDE SEQUENCE [LARGE SCALE GENOMIC DNA]</scope>
</reference>
<dbReference type="EMBL" id="UZAU01000630">
    <property type="status" value="NOT_ANNOTATED_CDS"/>
    <property type="molecule type" value="Genomic_DNA"/>
</dbReference>
<reference evidence="24" key="2">
    <citation type="submission" date="2021-03" db="UniProtKB">
        <authorList>
            <consortium name="EnsemblPlants"/>
        </authorList>
    </citation>
    <scope>IDENTIFICATION</scope>
</reference>
<dbReference type="Pfam" id="PF00069">
    <property type="entry name" value="Pkinase"/>
    <property type="match status" value="1"/>
</dbReference>
<dbReference type="InterPro" id="IPR000719">
    <property type="entry name" value="Prot_kinase_dom"/>
</dbReference>
<comment type="catalytic activity">
    <reaction evidence="18">
        <text>L-threonyl-[protein] + ATP = O-phospho-L-threonyl-[protein] + ADP + H(+)</text>
        <dbReference type="Rhea" id="RHEA:46608"/>
        <dbReference type="Rhea" id="RHEA-COMP:11060"/>
        <dbReference type="Rhea" id="RHEA-COMP:11605"/>
        <dbReference type="ChEBI" id="CHEBI:15378"/>
        <dbReference type="ChEBI" id="CHEBI:30013"/>
        <dbReference type="ChEBI" id="CHEBI:30616"/>
        <dbReference type="ChEBI" id="CHEBI:61977"/>
        <dbReference type="ChEBI" id="CHEBI:456216"/>
        <dbReference type="EC" id="2.7.11.1"/>
    </reaction>
</comment>
<evidence type="ECO:0000256" key="14">
    <source>
        <dbReference type="ARBA" id="ARBA00022989"/>
    </source>
</evidence>
<evidence type="ECO:0000256" key="8">
    <source>
        <dbReference type="ARBA" id="ARBA00022692"/>
    </source>
</evidence>
<comment type="catalytic activity">
    <reaction evidence="19">
        <text>L-seryl-[protein] + ATP = O-phospho-L-seryl-[protein] + ADP + H(+)</text>
        <dbReference type="Rhea" id="RHEA:17989"/>
        <dbReference type="Rhea" id="RHEA-COMP:9863"/>
        <dbReference type="Rhea" id="RHEA-COMP:11604"/>
        <dbReference type="ChEBI" id="CHEBI:15378"/>
        <dbReference type="ChEBI" id="CHEBI:29999"/>
        <dbReference type="ChEBI" id="CHEBI:30616"/>
        <dbReference type="ChEBI" id="CHEBI:83421"/>
        <dbReference type="ChEBI" id="CHEBI:456216"/>
        <dbReference type="EC" id="2.7.11.1"/>
    </reaction>
</comment>
<keyword evidence="10" id="KW-0677">Repeat</keyword>
<keyword evidence="8" id="KW-0812">Transmembrane</keyword>
<dbReference type="EnsemblPlants" id="evm.model.07.183">
    <property type="protein sequence ID" value="cds.evm.model.07.183"/>
    <property type="gene ID" value="evm.TU.07.183"/>
</dbReference>
<dbReference type="PANTHER" id="PTHR48056:SF5">
    <property type="entry name" value="RECEPTOR-LIKE PROTEIN KINASE 2"/>
    <property type="match status" value="1"/>
</dbReference>
<dbReference type="Gene3D" id="1.10.510.10">
    <property type="entry name" value="Transferase(Phosphotransferase) domain 1"/>
    <property type="match status" value="1"/>
</dbReference>
<keyword evidence="13 20" id="KW-0067">ATP-binding</keyword>
<keyword evidence="4" id="KW-0134">Cell wall</keyword>
<dbReference type="SUPFAM" id="SSF52058">
    <property type="entry name" value="L domain-like"/>
    <property type="match status" value="2"/>
</dbReference>
<dbReference type="SMART" id="SM00369">
    <property type="entry name" value="LRR_TYP"/>
    <property type="match status" value="7"/>
</dbReference>
<dbReference type="Pfam" id="PF13855">
    <property type="entry name" value="LRR_8"/>
    <property type="match status" value="2"/>
</dbReference>
<evidence type="ECO:0000256" key="18">
    <source>
        <dbReference type="ARBA" id="ARBA00047899"/>
    </source>
</evidence>
<keyword evidence="9 22" id="KW-0732">Signal</keyword>
<keyword evidence="5" id="KW-0723">Serine/threonine-protein kinase</keyword>
<keyword evidence="4" id="KW-0964">Secreted</keyword>
<dbReference type="EC" id="2.7.11.1" evidence="3"/>
<dbReference type="InterPro" id="IPR003591">
    <property type="entry name" value="Leu-rich_rpt_typical-subtyp"/>
</dbReference>
<dbReference type="InterPro" id="IPR001611">
    <property type="entry name" value="Leu-rich_rpt"/>
</dbReference>
<feature type="compositionally biased region" description="Basic and acidic residues" evidence="21">
    <location>
        <begin position="1242"/>
        <end position="1251"/>
    </location>
</feature>
<dbReference type="FunFam" id="3.80.10.10:FF:000333">
    <property type="entry name" value="LRR receptor-like serine/threonine-protein kinase RCH1"/>
    <property type="match status" value="1"/>
</dbReference>
<dbReference type="OMA" id="WTCITCS"/>